<dbReference type="STRING" id="1189612.A33Q_0964"/>
<gene>
    <name evidence="3" type="ORF">A33Q_0964</name>
</gene>
<dbReference type="NCBIfam" id="TIGR04183">
    <property type="entry name" value="Por_Secre_tail"/>
    <property type="match status" value="1"/>
</dbReference>
<organism evidence="3 4">
    <name type="scientific">Indibacter alkaliphilus (strain CCUG 57479 / KCTC 22604 / LW1)</name>
    <dbReference type="NCBI Taxonomy" id="1189612"/>
    <lineage>
        <taxon>Bacteria</taxon>
        <taxon>Pseudomonadati</taxon>
        <taxon>Bacteroidota</taxon>
        <taxon>Cytophagia</taxon>
        <taxon>Cytophagales</taxon>
        <taxon>Cyclobacteriaceae</taxon>
    </lineage>
</organism>
<evidence type="ECO:0000256" key="1">
    <source>
        <dbReference type="SAM" id="SignalP"/>
    </source>
</evidence>
<evidence type="ECO:0000313" key="3">
    <source>
        <dbReference type="EMBL" id="EOZ98310.1"/>
    </source>
</evidence>
<reference evidence="3 4" key="1">
    <citation type="journal article" date="2013" name="Genome Announc.">
        <title>Draft Genome Sequence of Indibacter alkaliphilus Strain LW1T, Isolated from Lonar Lake, a Haloalkaline Lake in the Buldana District of Maharashtra, India.</title>
        <authorList>
            <person name="Singh A."/>
            <person name="Kumar Jangir P."/>
            <person name="Sharma R."/>
            <person name="Singh A."/>
            <person name="Kumar Pinnaka A."/>
            <person name="Shivaji S."/>
        </authorList>
    </citation>
    <scope>NUCLEOTIDE SEQUENCE [LARGE SCALE GENOMIC DNA]</scope>
    <source>
        <strain evidence="4">CCUG 57479 / KCTC 22604 / LW1</strain>
    </source>
</reference>
<proteinExistence type="predicted"/>
<comment type="caution">
    <text evidence="3">The sequence shown here is derived from an EMBL/GenBank/DDBJ whole genome shotgun (WGS) entry which is preliminary data.</text>
</comment>
<dbReference type="eggNOG" id="ENOG502ZAGE">
    <property type="taxonomic scope" value="Bacteria"/>
</dbReference>
<sequence>MQAKGNIFICILLMLLIGIEQSAFAQFQQLPTPVHKKKGDIESNLHRQLEEKLSLPFWDDFSTRGIDSTKWINEGATQSFTVGNAAPTLGVLLLDGVDERGRPYSNVLVEQGLTDAINSRVIDLSGISEEESNTVFLSFFWQAGGKAEMPDFNDNITLFFRDTLDNWISVWEMAGDLPAEQFFFTQEMIQVGPDFQHENFQFRFQISGRASGPFDSWLIDYVYLNKNRSTNDIFYPDRALTQDNIRPTSKYSAIPLFEATNIEGSFWNRTGNEFKNLENRFRAMEYSIEVRDKNDNSLINRINNNTPFNPVPLGSERRIFESNEIENLSFPEVETDYEITTYISSGDLNLFQVVNGDSVFYDEINLRVNDTVRSVISFRDYFAYDDGKVDYSAGINQRSGSLVNRFESSGNVYIKGISINFTNQSQANQIIDLSIWQDLQADPVFVQEIFIPEKEDVEEFSYFELEENVLVSDFFFVGFTQFTNDFIHVGLDKTFDNGREIFFNVAGPWQQNELVEGSLMIRVHLSQTPIVEEESEDEESKLRIYPNPVTERLFIEGDTDAINIVDPYGRELNLPLESDSEVKIINFTGLQKGVYVLKLLQGEKSISKRILVR</sequence>
<feature type="signal peptide" evidence="1">
    <location>
        <begin position="1"/>
        <end position="25"/>
    </location>
</feature>
<dbReference type="RefSeq" id="WP_009032304.1">
    <property type="nucleotide sequence ID" value="NZ_ALWO02000023.1"/>
</dbReference>
<accession>S2DM81</accession>
<dbReference type="InterPro" id="IPR026444">
    <property type="entry name" value="Secre_tail"/>
</dbReference>
<dbReference type="Proteomes" id="UP000006073">
    <property type="component" value="Unassembled WGS sequence"/>
</dbReference>
<feature type="chain" id="PRO_5004496137" description="Secretion system C-terminal sorting domain-containing protein" evidence="1">
    <location>
        <begin position="26"/>
        <end position="613"/>
    </location>
</feature>
<feature type="domain" description="Secretion system C-terminal sorting" evidence="2">
    <location>
        <begin position="544"/>
        <end position="612"/>
    </location>
</feature>
<name>S2DM81_INDAL</name>
<dbReference type="AlphaFoldDB" id="S2DM81"/>
<dbReference type="Pfam" id="PF18962">
    <property type="entry name" value="Por_Secre_tail"/>
    <property type="match status" value="1"/>
</dbReference>
<keyword evidence="4" id="KW-1185">Reference proteome</keyword>
<evidence type="ECO:0000259" key="2">
    <source>
        <dbReference type="Pfam" id="PF18962"/>
    </source>
</evidence>
<protein>
    <recommendedName>
        <fullName evidence="2">Secretion system C-terminal sorting domain-containing protein</fullName>
    </recommendedName>
</protein>
<dbReference type="OrthoDB" id="1488838at2"/>
<dbReference type="EMBL" id="ALWO02000023">
    <property type="protein sequence ID" value="EOZ98310.1"/>
    <property type="molecule type" value="Genomic_DNA"/>
</dbReference>
<keyword evidence="1" id="KW-0732">Signal</keyword>
<evidence type="ECO:0000313" key="4">
    <source>
        <dbReference type="Proteomes" id="UP000006073"/>
    </source>
</evidence>